<dbReference type="Proteomes" id="UP000311605">
    <property type="component" value="Unassembled WGS sequence"/>
</dbReference>
<dbReference type="InterPro" id="IPR002491">
    <property type="entry name" value="ABC_transptr_periplasmic_BD"/>
</dbReference>
<protein>
    <submittedName>
        <fullName evidence="2">ABC transporter substrate-binding protein</fullName>
    </submittedName>
</protein>
<dbReference type="Pfam" id="PF01497">
    <property type="entry name" value="Peripla_BP_2"/>
    <property type="match status" value="1"/>
</dbReference>
<evidence type="ECO:0000313" key="3">
    <source>
        <dbReference type="Proteomes" id="UP000311605"/>
    </source>
</evidence>
<dbReference type="Gene3D" id="3.40.50.1980">
    <property type="entry name" value="Nitrogenase molybdenum iron protein domain"/>
    <property type="match status" value="2"/>
</dbReference>
<dbReference type="AlphaFoldDB" id="A0A5C4X9Z4"/>
<dbReference type="SUPFAM" id="SSF53807">
    <property type="entry name" value="Helical backbone' metal receptor"/>
    <property type="match status" value="1"/>
</dbReference>
<dbReference type="InterPro" id="IPR006311">
    <property type="entry name" value="TAT_signal"/>
</dbReference>
<accession>A0A5C4X9Z4</accession>
<dbReference type="PROSITE" id="PS51318">
    <property type="entry name" value="TAT"/>
    <property type="match status" value="1"/>
</dbReference>
<organism evidence="2 3">
    <name type="scientific">Aliirhizobium smilacinae</name>
    <dbReference type="NCBI Taxonomy" id="1395944"/>
    <lineage>
        <taxon>Bacteria</taxon>
        <taxon>Pseudomonadati</taxon>
        <taxon>Pseudomonadota</taxon>
        <taxon>Alphaproteobacteria</taxon>
        <taxon>Hyphomicrobiales</taxon>
        <taxon>Rhizobiaceae</taxon>
        <taxon>Aliirhizobium</taxon>
    </lineage>
</organism>
<dbReference type="PROSITE" id="PS50983">
    <property type="entry name" value="FE_B12_PBP"/>
    <property type="match status" value="1"/>
</dbReference>
<dbReference type="PANTHER" id="PTHR30535">
    <property type="entry name" value="VITAMIN B12-BINDING PROTEIN"/>
    <property type="match status" value="1"/>
</dbReference>
<feature type="domain" description="Fe/B12 periplasmic-binding" evidence="1">
    <location>
        <begin position="67"/>
        <end position="348"/>
    </location>
</feature>
<dbReference type="OrthoDB" id="9775594at2"/>
<sequence>MTNSNFGSKLSFSRRKALAISGALLLGPLVPELEFTPSAFAQTAEQTTITITDELGREVTLKAPIKAVYTDLWYQTEIVRAIGAGDAIVAIDQTSNPKKNAANKDYFAKFADLPDAGNFNGPNWETIATSGAEVFFTRRNAPWQDAIEKLKPFGIEVVVVSTWDPKVLRAQLPNLGKIFGAEKGAADLAQLYDDIEKLLAERLNGVEPKKVYFENNADFVTSLPGSGWHDTIVLGGGKNIFGDITIANTGSASVHTYTVDPVEIINRNPDVIIHNGVDGQASGYAPWDQELLAEQVQRVVDRPGWNSIKAVQDKNVFVFNNFFFSALGKQIGALAVAKWLYPDRLADVDVDAYFGRWLKAQGVEARPVAEYAYKLGD</sequence>
<dbReference type="InterPro" id="IPR050902">
    <property type="entry name" value="ABC_Transporter_SBP"/>
</dbReference>
<dbReference type="RefSeq" id="WP_139679128.1">
    <property type="nucleotide sequence ID" value="NZ_VDMN01000009.1"/>
</dbReference>
<gene>
    <name evidence="2" type="ORF">FHP24_25795</name>
</gene>
<evidence type="ECO:0000313" key="2">
    <source>
        <dbReference type="EMBL" id="TNM60228.1"/>
    </source>
</evidence>
<name>A0A5C4X9Z4_9HYPH</name>
<keyword evidence="3" id="KW-1185">Reference proteome</keyword>
<proteinExistence type="predicted"/>
<dbReference type="EMBL" id="VDMN01000009">
    <property type="protein sequence ID" value="TNM60228.1"/>
    <property type="molecule type" value="Genomic_DNA"/>
</dbReference>
<dbReference type="PANTHER" id="PTHR30535:SF33">
    <property type="entry name" value="PERIPLASMIC BINDING PROTEIN"/>
    <property type="match status" value="1"/>
</dbReference>
<reference evidence="2 3" key="1">
    <citation type="submission" date="2019-06" db="EMBL/GenBank/DDBJ databases">
        <title>The draft genome of Rhizobium smilacinae PTYR-5.</title>
        <authorList>
            <person name="Liu L."/>
            <person name="Li L."/>
            <person name="Zhang X."/>
        </authorList>
    </citation>
    <scope>NUCLEOTIDE SEQUENCE [LARGE SCALE GENOMIC DNA]</scope>
    <source>
        <strain evidence="2 3">PTYR-5</strain>
    </source>
</reference>
<evidence type="ECO:0000259" key="1">
    <source>
        <dbReference type="PROSITE" id="PS50983"/>
    </source>
</evidence>
<comment type="caution">
    <text evidence="2">The sequence shown here is derived from an EMBL/GenBank/DDBJ whole genome shotgun (WGS) entry which is preliminary data.</text>
</comment>